<name>K0IM82_NITGG</name>
<accession>K0IM82</accession>
<dbReference type="InterPro" id="IPR036812">
    <property type="entry name" value="NAD(P)_OxRdtase_dom_sf"/>
</dbReference>
<dbReference type="Proteomes" id="UP000008037">
    <property type="component" value="Chromosome"/>
</dbReference>
<dbReference type="STRING" id="1237085.Ngar_c31710"/>
<dbReference type="AlphaFoldDB" id="K0IM82"/>
<dbReference type="GO" id="GO:0016491">
    <property type="term" value="F:oxidoreductase activity"/>
    <property type="evidence" value="ECO:0007669"/>
    <property type="project" value="InterPro"/>
</dbReference>
<dbReference type="PRINTS" id="PR00069">
    <property type="entry name" value="ALDKETRDTASE"/>
</dbReference>
<organism evidence="2 3">
    <name type="scientific">Nitrososphaera gargensis (strain Ga9.2)</name>
    <dbReference type="NCBI Taxonomy" id="1237085"/>
    <lineage>
        <taxon>Archaea</taxon>
        <taxon>Nitrososphaerota</taxon>
        <taxon>Nitrososphaeria</taxon>
        <taxon>Nitrososphaerales</taxon>
        <taxon>Nitrososphaeraceae</taxon>
        <taxon>Nitrososphaera</taxon>
    </lineage>
</organism>
<dbReference type="PATRIC" id="fig|1237085.11.peg.3152"/>
<dbReference type="InterPro" id="IPR023210">
    <property type="entry name" value="NADP_OxRdtase_dom"/>
</dbReference>
<dbReference type="InParanoid" id="K0IM82"/>
<evidence type="ECO:0000313" key="2">
    <source>
        <dbReference type="EMBL" id="AFU60087.1"/>
    </source>
</evidence>
<feature type="domain" description="NADP-dependent oxidoreductase" evidence="1">
    <location>
        <begin position="45"/>
        <end position="339"/>
    </location>
</feature>
<dbReference type="GeneID" id="13796981"/>
<evidence type="ECO:0000313" key="3">
    <source>
        <dbReference type="Proteomes" id="UP000008037"/>
    </source>
</evidence>
<dbReference type="CDD" id="cd19101">
    <property type="entry name" value="AKR_unchar"/>
    <property type="match status" value="1"/>
</dbReference>
<dbReference type="RefSeq" id="WP_015020620.1">
    <property type="nucleotide sequence ID" value="NC_018719.1"/>
</dbReference>
<dbReference type="Gene3D" id="3.20.20.100">
    <property type="entry name" value="NADP-dependent oxidoreductase domain"/>
    <property type="match status" value="1"/>
</dbReference>
<dbReference type="InterPro" id="IPR020471">
    <property type="entry name" value="AKR"/>
</dbReference>
<dbReference type="HOGENOM" id="CLU_023205_4_0_2"/>
<keyword evidence="3" id="KW-1185">Reference proteome</keyword>
<protein>
    <submittedName>
        <fullName evidence="2">Putative aldo/keto reductase</fullName>
    </submittedName>
</protein>
<dbReference type="KEGG" id="nga:Ngar_c31710"/>
<dbReference type="PANTHER" id="PTHR43147">
    <property type="entry name" value="PROTEIN TAS"/>
    <property type="match status" value="1"/>
</dbReference>
<evidence type="ECO:0000259" key="1">
    <source>
        <dbReference type="Pfam" id="PF00248"/>
    </source>
</evidence>
<reference evidence="2 3" key="1">
    <citation type="journal article" date="2012" name="Environ. Microbiol.">
        <title>The genome of the ammonia-oxidizing Candidatus Nitrososphaera gargensis: insights into metabolic versatility and environmental adaptations.</title>
        <authorList>
            <person name="Spang A."/>
            <person name="Poehlein A."/>
            <person name="Offre P."/>
            <person name="Zumbragel S."/>
            <person name="Haider S."/>
            <person name="Rychlik N."/>
            <person name="Nowka B."/>
            <person name="Schmeisser C."/>
            <person name="Lebedeva E.V."/>
            <person name="Rattei T."/>
            <person name="Bohm C."/>
            <person name="Schmid M."/>
            <person name="Galushko A."/>
            <person name="Hatzenpichler R."/>
            <person name="Weinmaier T."/>
            <person name="Daniel R."/>
            <person name="Schleper C."/>
            <person name="Spieck E."/>
            <person name="Streit W."/>
            <person name="Wagner M."/>
        </authorList>
    </citation>
    <scope>NUCLEOTIDE SEQUENCE [LARGE SCALE GENOMIC DNA]</scope>
    <source>
        <strain evidence="3">Ga9.2</strain>
    </source>
</reference>
<sequence>MKNGRVNILDVTCQLTTKLVRFMTQWIEKGCMEHYKLAPNLKICRILNGMWQAAGAHGRINPQAALEEMARYHRAGFTTWDLADIYGPAEDFIGDFMRSLPQQEQENVQALTKWVPEPQRITRQMAQSSIERSLRRMNMTSLDLVQFHWWDYNNPYYMDALKYLSDLHDEGKIRNVGLTNFDTERMQIMKDAGLKLVSNQVQYSIVDRRPEVKMAQFCRDNNASLLAYGTICGGLMSERYLGKPEPYDLDTASLKKYKRMIDAWGGWQLFQELLSTLHAIAQKHGVSIANVATRYILDKPAVAGVIIGARLGIANHRDDNARVFNFRMDKDDNSSIEDVCKKSNDLFEMIGDCGDEYR</sequence>
<proteinExistence type="predicted"/>
<dbReference type="BioCyc" id="CNIT1237085:G1324-3171-MONOMER"/>
<dbReference type="Pfam" id="PF00248">
    <property type="entry name" value="Aldo_ket_red"/>
    <property type="match status" value="1"/>
</dbReference>
<dbReference type="SUPFAM" id="SSF51430">
    <property type="entry name" value="NAD(P)-linked oxidoreductase"/>
    <property type="match status" value="1"/>
</dbReference>
<dbReference type="PANTHER" id="PTHR43147:SF2">
    <property type="entry name" value="NADP-DEPENDENT OXIDOREDUCTASE DOMAIN-CONTAINING PROTEIN"/>
    <property type="match status" value="1"/>
</dbReference>
<dbReference type="EMBL" id="CP002408">
    <property type="protein sequence ID" value="AFU60087.1"/>
    <property type="molecule type" value="Genomic_DNA"/>
</dbReference>
<gene>
    <name evidence="2" type="ordered locus">Ngar_c31710</name>
</gene>